<reference evidence="1 2" key="1">
    <citation type="journal article" date="2012" name="Science">
        <title>The Paleozoic origin of enzymatic lignin decomposition reconstructed from 31 fungal genomes.</title>
        <authorList>
            <person name="Floudas D."/>
            <person name="Binder M."/>
            <person name="Riley R."/>
            <person name="Barry K."/>
            <person name="Blanchette R.A."/>
            <person name="Henrissat B."/>
            <person name="Martinez A.T."/>
            <person name="Otillar R."/>
            <person name="Spatafora J.W."/>
            <person name="Yadav J.S."/>
            <person name="Aerts A."/>
            <person name="Benoit I."/>
            <person name="Boyd A."/>
            <person name="Carlson A."/>
            <person name="Copeland A."/>
            <person name="Coutinho P.M."/>
            <person name="de Vries R.P."/>
            <person name="Ferreira P."/>
            <person name="Findley K."/>
            <person name="Foster B."/>
            <person name="Gaskell J."/>
            <person name="Glotzer D."/>
            <person name="Gorecki P."/>
            <person name="Heitman J."/>
            <person name="Hesse C."/>
            <person name="Hori C."/>
            <person name="Igarashi K."/>
            <person name="Jurgens J.A."/>
            <person name="Kallen N."/>
            <person name="Kersten P."/>
            <person name="Kohler A."/>
            <person name="Kuees U."/>
            <person name="Kumar T.K.A."/>
            <person name="Kuo A."/>
            <person name="LaButti K."/>
            <person name="Larrondo L.F."/>
            <person name="Lindquist E."/>
            <person name="Ling A."/>
            <person name="Lombard V."/>
            <person name="Lucas S."/>
            <person name="Lundell T."/>
            <person name="Martin R."/>
            <person name="McLaughlin D.J."/>
            <person name="Morgenstern I."/>
            <person name="Morin E."/>
            <person name="Murat C."/>
            <person name="Nagy L.G."/>
            <person name="Nolan M."/>
            <person name="Ohm R.A."/>
            <person name="Patyshakuliyeva A."/>
            <person name="Rokas A."/>
            <person name="Ruiz-Duenas F.J."/>
            <person name="Sabat G."/>
            <person name="Salamov A."/>
            <person name="Samejima M."/>
            <person name="Schmutz J."/>
            <person name="Slot J.C."/>
            <person name="St John F."/>
            <person name="Stenlid J."/>
            <person name="Sun H."/>
            <person name="Sun S."/>
            <person name="Syed K."/>
            <person name="Tsang A."/>
            <person name="Wiebenga A."/>
            <person name="Young D."/>
            <person name="Pisabarro A."/>
            <person name="Eastwood D.C."/>
            <person name="Martin F."/>
            <person name="Cullen D."/>
            <person name="Grigoriev I.V."/>
            <person name="Hibbett D.S."/>
        </authorList>
    </citation>
    <scope>NUCLEOTIDE SEQUENCE</scope>
    <source>
        <strain evidence="2">FP-58527</strain>
    </source>
</reference>
<dbReference type="STRING" id="743788.S8DJ52"/>
<protein>
    <recommendedName>
        <fullName evidence="3">F-box domain-containing protein</fullName>
    </recommendedName>
</protein>
<sequence>MGLLELDDDSLGIIVSFLSQLDALRLSLSFRRIHPFARQQALSRIVIKSPGQLNRVCRYLLLDVPGRLLFVRSLTVHRSASGQFWLRKRDNLDADPSLLAEVLRQGDQLRSLRLELFSTVHAAEPQVASAICALRPHQHLDLYLDDISNDTIDMLTQTAFIPRQLCLFNCNPADVPDMSALLRAPLLRRVRCLHIHGLRITDDDSASHRGGAPVQCTSVEELWVGRCYVSMATLTTSFPNVKSLLLRTRRPAQALESAGPDFFYDVPCSPPSGDLDLSEWREENYDHGLKGSETACWEQLDTLRCDRGGSVGDLIRWNATTKVRWLILEPGPNPFAWRTLSAVRRMQPVVLSLECLSPPFSRLFWTHLASAAPRIRYLDITLEAEDTAAQPLSTWAHSAVGALSQLPLVALRICRVGETVMHNLDEKRAPRRPLWQISAHTCASYVVDQIPTLRVLSIGEGVRLFGPGPLSRYRFCGAALWWRIVLNDEAHGSEEVAYAASESNEGGKVGDGGVDDAEKVEDPGCCDGEGKHADLDASGSNTGYGVQEYRTSDESKVKDSFNRILGSNASRRMIPITRDFGEYTREYMESPIFTDSSPFDDELLKQLERAVVPRETATASEP</sequence>
<dbReference type="AlphaFoldDB" id="S8DJ52"/>
<dbReference type="Gene3D" id="3.80.10.10">
    <property type="entry name" value="Ribonuclease Inhibitor"/>
    <property type="match status" value="1"/>
</dbReference>
<dbReference type="InterPro" id="IPR032675">
    <property type="entry name" value="LRR_dom_sf"/>
</dbReference>
<proteinExistence type="predicted"/>
<dbReference type="Proteomes" id="UP000015241">
    <property type="component" value="Unassembled WGS sequence"/>
</dbReference>
<dbReference type="SUPFAM" id="SSF52047">
    <property type="entry name" value="RNI-like"/>
    <property type="match status" value="1"/>
</dbReference>
<organism evidence="1 2">
    <name type="scientific">Fomitopsis schrenkii</name>
    <name type="common">Brown rot fungus</name>
    <dbReference type="NCBI Taxonomy" id="2126942"/>
    <lineage>
        <taxon>Eukaryota</taxon>
        <taxon>Fungi</taxon>
        <taxon>Dikarya</taxon>
        <taxon>Basidiomycota</taxon>
        <taxon>Agaricomycotina</taxon>
        <taxon>Agaricomycetes</taxon>
        <taxon>Polyporales</taxon>
        <taxon>Fomitopsis</taxon>
    </lineage>
</organism>
<keyword evidence="2" id="KW-1185">Reference proteome</keyword>
<accession>S8DJ52</accession>
<dbReference type="InParanoid" id="S8DJ52"/>
<gene>
    <name evidence="1" type="ORF">FOMPIDRAFT_93203</name>
</gene>
<dbReference type="HOGENOM" id="CLU_439428_0_0_1"/>
<evidence type="ECO:0000313" key="2">
    <source>
        <dbReference type="Proteomes" id="UP000015241"/>
    </source>
</evidence>
<name>S8DJ52_FOMSC</name>
<evidence type="ECO:0008006" key="3">
    <source>
        <dbReference type="Google" id="ProtNLM"/>
    </source>
</evidence>
<dbReference type="OrthoDB" id="2780918at2759"/>
<evidence type="ECO:0000313" key="1">
    <source>
        <dbReference type="EMBL" id="EPS93636.1"/>
    </source>
</evidence>
<dbReference type="EMBL" id="KE504263">
    <property type="protein sequence ID" value="EPS93636.1"/>
    <property type="molecule type" value="Genomic_DNA"/>
</dbReference>